<proteinExistence type="predicted"/>
<name>F0ZTH0_DICPU</name>
<feature type="transmembrane region" description="Helical" evidence="1">
    <location>
        <begin position="60"/>
        <end position="80"/>
    </location>
</feature>
<dbReference type="RefSeq" id="XP_003290712.1">
    <property type="nucleotide sequence ID" value="XM_003290664.1"/>
</dbReference>
<dbReference type="VEuPathDB" id="AmoebaDB:DICPUDRAFT_81435"/>
<dbReference type="GeneID" id="10508336"/>
<organism evidence="2 3">
    <name type="scientific">Dictyostelium purpureum</name>
    <name type="common">Slime mold</name>
    <dbReference type="NCBI Taxonomy" id="5786"/>
    <lineage>
        <taxon>Eukaryota</taxon>
        <taxon>Amoebozoa</taxon>
        <taxon>Evosea</taxon>
        <taxon>Eumycetozoa</taxon>
        <taxon>Dictyostelia</taxon>
        <taxon>Dictyosteliales</taxon>
        <taxon>Dictyosteliaceae</taxon>
        <taxon>Dictyostelium</taxon>
    </lineage>
</organism>
<evidence type="ECO:0000313" key="3">
    <source>
        <dbReference type="Proteomes" id="UP000001064"/>
    </source>
</evidence>
<protein>
    <submittedName>
        <fullName evidence="2">Uncharacterized protein</fullName>
    </submittedName>
</protein>
<dbReference type="EMBL" id="GL871176">
    <property type="protein sequence ID" value="EGC32749.1"/>
    <property type="molecule type" value="Genomic_DNA"/>
</dbReference>
<dbReference type="KEGG" id="dpp:DICPUDRAFT_81435"/>
<accession>F0ZTH0</accession>
<gene>
    <name evidence="2" type="ORF">DICPUDRAFT_81435</name>
</gene>
<keyword evidence="1" id="KW-1133">Transmembrane helix</keyword>
<keyword evidence="1" id="KW-0472">Membrane</keyword>
<sequence length="122" mass="14405">MEGIDEDLSIESVLVIVFGKIFIHYCIQDYSRELSHLVWFIFKMVYNSCYSDNSSKFKKFVIIHLVVSIIHLAYDIYIYLSLPEDGQLQHILIHLPSILHDFHLIFNNTSDQLKETEKLKEI</sequence>
<dbReference type="Proteomes" id="UP000001064">
    <property type="component" value="Unassembled WGS sequence"/>
</dbReference>
<keyword evidence="3" id="KW-1185">Reference proteome</keyword>
<evidence type="ECO:0000256" key="1">
    <source>
        <dbReference type="SAM" id="Phobius"/>
    </source>
</evidence>
<reference evidence="3" key="1">
    <citation type="journal article" date="2011" name="Genome Biol.">
        <title>Comparative genomics of the social amoebae Dictyostelium discoideum and Dictyostelium purpureum.</title>
        <authorList>
            <consortium name="US DOE Joint Genome Institute (JGI-PGF)"/>
            <person name="Sucgang R."/>
            <person name="Kuo A."/>
            <person name="Tian X."/>
            <person name="Salerno W."/>
            <person name="Parikh A."/>
            <person name="Feasley C.L."/>
            <person name="Dalin E."/>
            <person name="Tu H."/>
            <person name="Huang E."/>
            <person name="Barry K."/>
            <person name="Lindquist E."/>
            <person name="Shapiro H."/>
            <person name="Bruce D."/>
            <person name="Schmutz J."/>
            <person name="Salamov A."/>
            <person name="Fey P."/>
            <person name="Gaudet P."/>
            <person name="Anjard C."/>
            <person name="Babu M.M."/>
            <person name="Basu S."/>
            <person name="Bushmanova Y."/>
            <person name="van der Wel H."/>
            <person name="Katoh-Kurasawa M."/>
            <person name="Dinh C."/>
            <person name="Coutinho P.M."/>
            <person name="Saito T."/>
            <person name="Elias M."/>
            <person name="Schaap P."/>
            <person name="Kay R.R."/>
            <person name="Henrissat B."/>
            <person name="Eichinger L."/>
            <person name="Rivero F."/>
            <person name="Putnam N.H."/>
            <person name="West C.M."/>
            <person name="Loomis W.F."/>
            <person name="Chisholm R.L."/>
            <person name="Shaulsky G."/>
            <person name="Strassmann J.E."/>
            <person name="Queller D.C."/>
            <person name="Kuspa A."/>
            <person name="Grigoriev I.V."/>
        </authorList>
    </citation>
    <scope>NUCLEOTIDE SEQUENCE [LARGE SCALE GENOMIC DNA]</scope>
    <source>
        <strain evidence="3">QSDP1</strain>
    </source>
</reference>
<dbReference type="InParanoid" id="F0ZTH0"/>
<dbReference type="AlphaFoldDB" id="F0ZTH0"/>
<evidence type="ECO:0000313" key="2">
    <source>
        <dbReference type="EMBL" id="EGC32749.1"/>
    </source>
</evidence>
<keyword evidence="1" id="KW-0812">Transmembrane</keyword>